<accession>A0ABQ1RZL6</accession>
<keyword evidence="1" id="KW-0812">Transmembrane</keyword>
<sequence length="254" mass="27963">MLAITSVGATVTSVMPPDDTTTLHEGWNLKCDGSMTTESAHVKRPPHVSLWRRPFRIIRDNRRTYLIINVAAYGLALIGFVIGILFPDLNAAQAAGLEEDGTGELVRWLVNVPPLFALTILGVNVFRLSLLTIVLPSLIVPFAGLALFGYWAVETGITLVPASAEGWVALIPHSLTFVIELQAYILLLLGAYLLGKYWLFPRTIGAKNRRQGYLRGLQRIGLLALPALALLIVGAIWEAYSLRYFVYPLSQLLL</sequence>
<dbReference type="Proteomes" id="UP000629365">
    <property type="component" value="Unassembled WGS sequence"/>
</dbReference>
<evidence type="ECO:0000313" key="3">
    <source>
        <dbReference type="Proteomes" id="UP000629365"/>
    </source>
</evidence>
<name>A0ABQ1RZL6_9MICO</name>
<feature type="transmembrane region" description="Helical" evidence="1">
    <location>
        <begin position="133"/>
        <end position="153"/>
    </location>
</feature>
<organism evidence="2 3">
    <name type="scientific">Microbacterium murale</name>
    <dbReference type="NCBI Taxonomy" id="1081040"/>
    <lineage>
        <taxon>Bacteria</taxon>
        <taxon>Bacillati</taxon>
        <taxon>Actinomycetota</taxon>
        <taxon>Actinomycetes</taxon>
        <taxon>Micrococcales</taxon>
        <taxon>Microbacteriaceae</taxon>
        <taxon>Microbacterium</taxon>
    </lineage>
</organism>
<feature type="transmembrane region" description="Helical" evidence="1">
    <location>
        <begin position="106"/>
        <end position="126"/>
    </location>
</feature>
<feature type="transmembrane region" description="Helical" evidence="1">
    <location>
        <begin position="65"/>
        <end position="86"/>
    </location>
</feature>
<evidence type="ECO:0000256" key="1">
    <source>
        <dbReference type="SAM" id="Phobius"/>
    </source>
</evidence>
<keyword evidence="1" id="KW-1133">Transmembrane helix</keyword>
<protein>
    <recommendedName>
        <fullName evidence="4">Stage II sporulation protein M</fullName>
    </recommendedName>
</protein>
<keyword evidence="3" id="KW-1185">Reference proteome</keyword>
<evidence type="ECO:0008006" key="4">
    <source>
        <dbReference type="Google" id="ProtNLM"/>
    </source>
</evidence>
<comment type="caution">
    <text evidence="2">The sequence shown here is derived from an EMBL/GenBank/DDBJ whole genome shotgun (WGS) entry which is preliminary data.</text>
</comment>
<evidence type="ECO:0000313" key="2">
    <source>
        <dbReference type="EMBL" id="GGD86001.1"/>
    </source>
</evidence>
<keyword evidence="1" id="KW-0472">Membrane</keyword>
<dbReference type="EMBL" id="BMCM01000005">
    <property type="protein sequence ID" value="GGD86001.1"/>
    <property type="molecule type" value="Genomic_DNA"/>
</dbReference>
<reference evidence="3" key="1">
    <citation type="journal article" date="2019" name="Int. J. Syst. Evol. Microbiol.">
        <title>The Global Catalogue of Microorganisms (GCM) 10K type strain sequencing project: providing services to taxonomists for standard genome sequencing and annotation.</title>
        <authorList>
            <consortium name="The Broad Institute Genomics Platform"/>
            <consortium name="The Broad Institute Genome Sequencing Center for Infectious Disease"/>
            <person name="Wu L."/>
            <person name="Ma J."/>
        </authorList>
    </citation>
    <scope>NUCLEOTIDE SEQUENCE [LARGE SCALE GENOMIC DNA]</scope>
    <source>
        <strain evidence="3">CCM 7640</strain>
    </source>
</reference>
<proteinExistence type="predicted"/>
<gene>
    <name evidence="2" type="ORF">GCM10007269_31180</name>
</gene>
<feature type="transmembrane region" description="Helical" evidence="1">
    <location>
        <begin position="220"/>
        <end position="240"/>
    </location>
</feature>
<feature type="transmembrane region" description="Helical" evidence="1">
    <location>
        <begin position="181"/>
        <end position="199"/>
    </location>
</feature>